<dbReference type="InterPro" id="IPR013785">
    <property type="entry name" value="Aldolase_TIM"/>
</dbReference>
<dbReference type="SUPFAM" id="SSF51395">
    <property type="entry name" value="FMN-linked oxidoreductases"/>
    <property type="match status" value="1"/>
</dbReference>
<accession>A0ABR3ZSB2</accession>
<sequence length="817" mass="90109">MASETTDTSMRVDAAPVVVAPGSPVKRSLDNGDAAESNKADVTSSNAPSAAVQADGDDAEHRQKRAKTEADAAPPAKRERILGVAMIKEEYLIKNVSSDPRGPRADADMDDDAAEGRDSRDGGGGKEANGGRKNKKKGGQNSNRDFGRSRDAQRLCNSVSHSNEFSPKHCSYGDNCRSLHNLRKYLYEGGRRGDLETFEGKCPVYATFGRCPSGWKCRFVSSHMKEVEHEDGRKELTLLGVEGKDDTKEETNGDVTTKSADDDDARPDIVNIVAAGDKQNLTRRRMDLSRSEQYIKWLDNELNIVKKIYNAGGSDASKATEEPAAQPAAETTTDTAMETAPAATAADEPAKTESSVETVAVPTPAPVADENKPKADPNVHALAEDFRAQFVDPPFLPSEKRRIYFGPETPTLAPLTTQGNLPFRRLCVELGCEVTYSEMALATDMVTGKQPEWALMKAHTSEIQPPRYTPKTPVVDYDNNRDLKFGAQIAANQPWMAIKATEAMTRLLPHLRLIDMNCGCPIDLIYKTGGGSGLLESHNKLERMIRGMNAVSGEVPITAKLRIGVRDNNPTAPKVIERLAFGGLETRERLGAPGCAAITLHGRTRNQRYKKPADWSYIAECAALVKSYNEQRDALADTVREPDARTQANASRMFFLGNGDCFSHVQHQEQIEQSGVDAVMIGRGAIIKPWLFEEIQTGQYLDKSATERLAYVERFAKYGMEAWGTDEYGLGTTRRFLLEYLSFATRYVPIGLLEYLPPSLNDRPPAFRGRNELETLLSSRNYKDWIKISEMFLGPAHPDFKFVPKHKSNAYEMEAEG</sequence>
<comment type="catalytic activity">
    <reaction evidence="16">
        <text>5,6-dihydrouridine(47) in tRNA + NADP(+) = uridine(47) in tRNA + NADPH + H(+)</text>
        <dbReference type="Rhea" id="RHEA:53360"/>
        <dbReference type="Rhea" id="RHEA-COMP:13539"/>
        <dbReference type="Rhea" id="RHEA-COMP:13540"/>
        <dbReference type="ChEBI" id="CHEBI:15378"/>
        <dbReference type="ChEBI" id="CHEBI:57783"/>
        <dbReference type="ChEBI" id="CHEBI:58349"/>
        <dbReference type="ChEBI" id="CHEBI:65315"/>
        <dbReference type="ChEBI" id="CHEBI:74443"/>
        <dbReference type="EC" id="1.3.1.89"/>
    </reaction>
    <physiologicalReaction direction="right-to-left" evidence="16">
        <dbReference type="Rhea" id="RHEA:53362"/>
    </physiologicalReaction>
</comment>
<dbReference type="InterPro" id="IPR035587">
    <property type="entry name" value="DUS-like_FMN-bd"/>
</dbReference>
<dbReference type="InterPro" id="IPR018517">
    <property type="entry name" value="tRNA_hU_synthase_CS"/>
</dbReference>
<keyword evidence="5 18" id="KW-0288">FMN</keyword>
<feature type="zinc finger region" description="C3H1-type" evidence="17">
    <location>
        <begin position="150"/>
        <end position="183"/>
    </location>
</feature>
<dbReference type="Pfam" id="PF25585">
    <property type="entry name" value="zf-CCCH_DUS3L"/>
    <property type="match status" value="1"/>
</dbReference>
<comment type="function">
    <text evidence="12">Catalyzes the synthesis of dihydrouridine, a modified base found in the D-loop of most tRNAs. Specifically modifies U47 in cytoplasmic tRNAs. Catalyzes the synthesis of dihydrouridine in some mRNAs, thereby affecting their translation.</text>
</comment>
<dbReference type="PROSITE" id="PS50103">
    <property type="entry name" value="ZF_C3H1"/>
    <property type="match status" value="1"/>
</dbReference>
<keyword evidence="9 18" id="KW-0521">NADP</keyword>
<name>A0ABR3ZSB2_9PEZI</name>
<evidence type="ECO:0000256" key="15">
    <source>
        <dbReference type="ARBA" id="ARBA00049447"/>
    </source>
</evidence>
<dbReference type="EMBL" id="JAWCUI010000001">
    <property type="protein sequence ID" value="KAL1903578.1"/>
    <property type="molecule type" value="Genomic_DNA"/>
</dbReference>
<evidence type="ECO:0000256" key="2">
    <source>
        <dbReference type="ARBA" id="ARBA00012376"/>
    </source>
</evidence>
<evidence type="ECO:0000256" key="13">
    <source>
        <dbReference type="ARBA" id="ARBA00048266"/>
    </source>
</evidence>
<evidence type="ECO:0000259" key="20">
    <source>
        <dbReference type="PROSITE" id="PS50103"/>
    </source>
</evidence>
<evidence type="ECO:0000256" key="5">
    <source>
        <dbReference type="ARBA" id="ARBA00022643"/>
    </source>
</evidence>
<evidence type="ECO:0000313" key="21">
    <source>
        <dbReference type="EMBL" id="KAL1903578.1"/>
    </source>
</evidence>
<dbReference type="Proteomes" id="UP001583186">
    <property type="component" value="Unassembled WGS sequence"/>
</dbReference>
<comment type="catalytic activity">
    <reaction evidence="14">
        <text>a 5,6-dihydrouridine in mRNA + NAD(+) = a uridine in mRNA + NADH + H(+)</text>
        <dbReference type="Rhea" id="RHEA:69851"/>
        <dbReference type="Rhea" id="RHEA-COMP:14658"/>
        <dbReference type="Rhea" id="RHEA-COMP:17789"/>
        <dbReference type="ChEBI" id="CHEBI:15378"/>
        <dbReference type="ChEBI" id="CHEBI:57540"/>
        <dbReference type="ChEBI" id="CHEBI:57945"/>
        <dbReference type="ChEBI" id="CHEBI:65315"/>
        <dbReference type="ChEBI" id="CHEBI:74443"/>
    </reaction>
    <physiologicalReaction direction="right-to-left" evidence="14">
        <dbReference type="Rhea" id="RHEA:69853"/>
    </physiologicalReaction>
</comment>
<comment type="catalytic activity">
    <reaction evidence="13">
        <text>5,6-dihydrouridine(47) in tRNA + NAD(+) = uridine(47) in tRNA + NADH + H(+)</text>
        <dbReference type="Rhea" id="RHEA:53364"/>
        <dbReference type="Rhea" id="RHEA-COMP:13539"/>
        <dbReference type="Rhea" id="RHEA-COMP:13540"/>
        <dbReference type="ChEBI" id="CHEBI:15378"/>
        <dbReference type="ChEBI" id="CHEBI:57540"/>
        <dbReference type="ChEBI" id="CHEBI:57945"/>
        <dbReference type="ChEBI" id="CHEBI:65315"/>
        <dbReference type="ChEBI" id="CHEBI:74443"/>
        <dbReference type="EC" id="1.3.1.89"/>
    </reaction>
    <physiologicalReaction direction="right-to-left" evidence="13">
        <dbReference type="Rhea" id="RHEA:53366"/>
    </physiologicalReaction>
</comment>
<dbReference type="InterPro" id="IPR000571">
    <property type="entry name" value="Znf_CCCH"/>
</dbReference>
<evidence type="ECO:0000256" key="11">
    <source>
        <dbReference type="ARBA" id="ARBA00023027"/>
    </source>
</evidence>
<dbReference type="Gene3D" id="3.20.20.70">
    <property type="entry name" value="Aldolase class I"/>
    <property type="match status" value="1"/>
</dbReference>
<keyword evidence="7 18" id="KW-0819">tRNA processing</keyword>
<comment type="caution">
    <text evidence="21">The sequence shown here is derived from an EMBL/GenBank/DDBJ whole genome shotgun (WGS) entry which is preliminary data.</text>
</comment>
<dbReference type="GO" id="GO:0102265">
    <property type="term" value="F:tRNA-dihydrouridine47 synthase activity"/>
    <property type="evidence" value="ECO:0007669"/>
    <property type="project" value="UniProtKB-EC"/>
</dbReference>
<keyword evidence="8 17" id="KW-0863">Zinc-finger</keyword>
<feature type="compositionally biased region" description="Basic and acidic residues" evidence="19">
    <location>
        <begin position="114"/>
        <end position="124"/>
    </location>
</feature>
<feature type="compositionally biased region" description="Low complexity" evidence="19">
    <location>
        <begin position="322"/>
        <end position="347"/>
    </location>
</feature>
<comment type="cofactor">
    <cofactor evidence="1 18">
        <name>FMN</name>
        <dbReference type="ChEBI" id="CHEBI:58210"/>
    </cofactor>
</comment>
<keyword evidence="22" id="KW-1185">Reference proteome</keyword>
<evidence type="ECO:0000256" key="1">
    <source>
        <dbReference type="ARBA" id="ARBA00001917"/>
    </source>
</evidence>
<organism evidence="21 22">
    <name type="scientific">Sporothrix stenoceras</name>
    <dbReference type="NCBI Taxonomy" id="5173"/>
    <lineage>
        <taxon>Eukaryota</taxon>
        <taxon>Fungi</taxon>
        <taxon>Dikarya</taxon>
        <taxon>Ascomycota</taxon>
        <taxon>Pezizomycotina</taxon>
        <taxon>Sordariomycetes</taxon>
        <taxon>Sordariomycetidae</taxon>
        <taxon>Ophiostomatales</taxon>
        <taxon>Ophiostomataceae</taxon>
        <taxon>Sporothrix</taxon>
    </lineage>
</organism>
<evidence type="ECO:0000256" key="18">
    <source>
        <dbReference type="RuleBase" id="RU291113"/>
    </source>
</evidence>
<evidence type="ECO:0000256" key="17">
    <source>
        <dbReference type="PROSITE-ProRule" id="PRU00723"/>
    </source>
</evidence>
<evidence type="ECO:0000256" key="10">
    <source>
        <dbReference type="ARBA" id="ARBA00023002"/>
    </source>
</evidence>
<dbReference type="Pfam" id="PF01207">
    <property type="entry name" value="Dus"/>
    <property type="match status" value="2"/>
</dbReference>
<evidence type="ECO:0000256" key="9">
    <source>
        <dbReference type="ARBA" id="ARBA00022857"/>
    </source>
</evidence>
<evidence type="ECO:0000256" key="16">
    <source>
        <dbReference type="ARBA" id="ARBA00049513"/>
    </source>
</evidence>
<feature type="compositionally biased region" description="Basic and acidic residues" evidence="19">
    <location>
        <begin position="66"/>
        <end position="92"/>
    </location>
</feature>
<dbReference type="PANTHER" id="PTHR45846">
    <property type="entry name" value="TRNA-DIHYDROURIDINE(47) SYNTHASE [NAD(P)(+)]-LIKE"/>
    <property type="match status" value="1"/>
</dbReference>
<dbReference type="CDD" id="cd02801">
    <property type="entry name" value="DUS_like_FMN"/>
    <property type="match status" value="1"/>
</dbReference>
<feature type="region of interest" description="Disordered" evidence="19">
    <location>
        <begin position="314"/>
        <end position="358"/>
    </location>
</feature>
<feature type="domain" description="C3H1-type" evidence="20">
    <location>
        <begin position="150"/>
        <end position="183"/>
    </location>
</feature>
<evidence type="ECO:0000256" key="12">
    <source>
        <dbReference type="ARBA" id="ARBA00045934"/>
    </source>
</evidence>
<comment type="similarity">
    <text evidence="18">Belongs to the dus family. Dus3 subfamily.</text>
</comment>
<proteinExistence type="inferred from homology"/>
<feature type="compositionally biased region" description="Basic and acidic residues" evidence="19">
    <location>
        <begin position="241"/>
        <end position="251"/>
    </location>
</feature>
<gene>
    <name evidence="21" type="primary">DUS3</name>
    <name evidence="21" type="ORF">Sste5346_000206</name>
</gene>
<evidence type="ECO:0000256" key="7">
    <source>
        <dbReference type="ARBA" id="ARBA00022694"/>
    </source>
</evidence>
<keyword evidence="17 18" id="KW-0479">Metal-binding</keyword>
<evidence type="ECO:0000256" key="14">
    <source>
        <dbReference type="ARBA" id="ARBA00048342"/>
    </source>
</evidence>
<evidence type="ECO:0000256" key="6">
    <source>
        <dbReference type="ARBA" id="ARBA00022664"/>
    </source>
</evidence>
<comment type="catalytic activity">
    <reaction evidence="15">
        <text>a 5,6-dihydrouridine in mRNA + NADP(+) = a uridine in mRNA + NADPH + H(+)</text>
        <dbReference type="Rhea" id="RHEA:69855"/>
        <dbReference type="Rhea" id="RHEA-COMP:14658"/>
        <dbReference type="Rhea" id="RHEA-COMP:17789"/>
        <dbReference type="ChEBI" id="CHEBI:15378"/>
        <dbReference type="ChEBI" id="CHEBI:57783"/>
        <dbReference type="ChEBI" id="CHEBI:58349"/>
        <dbReference type="ChEBI" id="CHEBI:65315"/>
        <dbReference type="ChEBI" id="CHEBI:74443"/>
    </reaction>
    <physiologicalReaction direction="right-to-left" evidence="15">
        <dbReference type="Rhea" id="RHEA:69857"/>
    </physiologicalReaction>
</comment>
<keyword evidence="4 18" id="KW-0285">Flavoprotein</keyword>
<evidence type="ECO:0000256" key="8">
    <source>
        <dbReference type="ARBA" id="ARBA00022771"/>
    </source>
</evidence>
<keyword evidence="11 18" id="KW-0520">NAD</keyword>
<keyword evidence="10 18" id="KW-0560">Oxidoreductase</keyword>
<dbReference type="PANTHER" id="PTHR45846:SF1">
    <property type="entry name" value="TRNA-DIHYDROURIDINE(47) SYNTHASE [NAD(P)(+)]-LIKE"/>
    <property type="match status" value="1"/>
</dbReference>
<evidence type="ECO:0000313" key="22">
    <source>
        <dbReference type="Proteomes" id="UP001583186"/>
    </source>
</evidence>
<keyword evidence="6" id="KW-0507">mRNA processing</keyword>
<feature type="compositionally biased region" description="Low complexity" evidence="19">
    <location>
        <begin position="12"/>
        <end position="25"/>
    </location>
</feature>
<evidence type="ECO:0000256" key="19">
    <source>
        <dbReference type="SAM" id="MobiDB-lite"/>
    </source>
</evidence>
<reference evidence="21 22" key="1">
    <citation type="journal article" date="2024" name="IMA Fungus">
        <title>IMA Genome - F19 : A genome assembly and annotation guide to empower mycologists, including annotated draft genome sequences of Ceratocystis pirilliformis, Diaporthe australafricana, Fusarium ophioides, Paecilomyces lecythidis, and Sporothrix stenoceras.</title>
        <authorList>
            <person name="Aylward J."/>
            <person name="Wilson A.M."/>
            <person name="Visagie C.M."/>
            <person name="Spraker J."/>
            <person name="Barnes I."/>
            <person name="Buitendag C."/>
            <person name="Ceriani C."/>
            <person name="Del Mar Angel L."/>
            <person name="du Plessis D."/>
            <person name="Fuchs T."/>
            <person name="Gasser K."/>
            <person name="Kramer D."/>
            <person name="Li W."/>
            <person name="Munsamy K."/>
            <person name="Piso A."/>
            <person name="Price J.L."/>
            <person name="Sonnekus B."/>
            <person name="Thomas C."/>
            <person name="van der Nest A."/>
            <person name="van Dijk A."/>
            <person name="van Heerden A."/>
            <person name="van Vuuren N."/>
            <person name="Yilmaz N."/>
            <person name="Duong T.A."/>
            <person name="van der Merwe N.A."/>
            <person name="Wingfield M.J."/>
            <person name="Wingfield B.D."/>
        </authorList>
    </citation>
    <scope>NUCLEOTIDE SEQUENCE [LARGE SCALE GENOMIC DNA]</scope>
    <source>
        <strain evidence="21 22">CMW 5346</strain>
    </source>
</reference>
<feature type="region of interest" description="Disordered" evidence="19">
    <location>
        <begin position="241"/>
        <end position="264"/>
    </location>
</feature>
<evidence type="ECO:0000256" key="3">
    <source>
        <dbReference type="ARBA" id="ARBA00022143"/>
    </source>
</evidence>
<protein>
    <recommendedName>
        <fullName evidence="3 18">tRNA-dihydrouridine(47) synthase [NAD(P)(+)]</fullName>
        <ecNumber evidence="2 18">1.3.1.89</ecNumber>
    </recommendedName>
    <alternativeName>
        <fullName evidence="18">tRNA-dihydrouridine synthase 3</fullName>
    </alternativeName>
</protein>
<keyword evidence="17 18" id="KW-0862">Zinc</keyword>
<dbReference type="PROSITE" id="PS01136">
    <property type="entry name" value="UPF0034"/>
    <property type="match status" value="1"/>
</dbReference>
<dbReference type="EC" id="1.3.1.89" evidence="2 18"/>
<feature type="region of interest" description="Disordered" evidence="19">
    <location>
        <begin position="1"/>
        <end position="151"/>
    </location>
</feature>
<evidence type="ECO:0000256" key="4">
    <source>
        <dbReference type="ARBA" id="ARBA00022630"/>
    </source>
</evidence>